<protein>
    <submittedName>
        <fullName evidence="3">F-box-like domain-containing protein</fullName>
    </submittedName>
</protein>
<dbReference type="OrthoDB" id="3212036at2759"/>
<organism evidence="3 4">
    <name type="scientific">Thanatephorus cucumeris (strain AG1-IA)</name>
    <name type="common">Rice sheath blight fungus</name>
    <name type="synonym">Rhizoctonia solani</name>
    <dbReference type="NCBI Taxonomy" id="983506"/>
    <lineage>
        <taxon>Eukaryota</taxon>
        <taxon>Fungi</taxon>
        <taxon>Dikarya</taxon>
        <taxon>Basidiomycota</taxon>
        <taxon>Agaricomycotina</taxon>
        <taxon>Agaricomycetes</taxon>
        <taxon>Cantharellales</taxon>
        <taxon>Ceratobasidiaceae</taxon>
        <taxon>Rhizoctonia</taxon>
        <taxon>Rhizoctonia solani AG-1</taxon>
    </lineage>
</organism>
<feature type="compositionally biased region" description="Basic and acidic residues" evidence="1">
    <location>
        <begin position="487"/>
        <end position="497"/>
    </location>
</feature>
<feature type="compositionally biased region" description="Polar residues" evidence="1">
    <location>
        <begin position="535"/>
        <end position="547"/>
    </location>
</feature>
<accession>L8WMH0</accession>
<dbReference type="EMBL" id="AFRT01001823">
    <property type="protein sequence ID" value="ELU39331.1"/>
    <property type="molecule type" value="Genomic_DNA"/>
</dbReference>
<dbReference type="SUPFAM" id="SSF81383">
    <property type="entry name" value="F-box domain"/>
    <property type="match status" value="1"/>
</dbReference>
<dbReference type="HOGENOM" id="CLU_005598_0_0_1"/>
<sequence>MPVVAGTGVITSGITPNTRGLAALPNDILLKILEALDVESAVTFHRICKLLYVFATSRPAWLAIARMVSQNGILPLPLDKTYPAPSSLSTTEMKRAIQRGIIAQRALDRSSPALHVHSYLGTGSYLRQSSAYSLLSDQTIVHSAFLPGGRFLLTVQLDSSFACWDLESPTRTRSVRLQTGSDTVEDDEIVEPHCVAYWKTGGAYVEFAHDLVEEGNAVIVALLVIHTVPDQLPLIRNLHVLRIELPTPKSRRHSRPPIPDECMYNAQLLASAPIPHPLFVCSSYVHASGHAGLIGAMSTGPEVIFVLFFNSRPPPRIAPTPPFSMLTFAEAAAAVTALGNSRVTLVQCSFRTKPTRFYALGSAEHIILYCESGGCVYSYTHDVPSLRALAYARSAIDPVLVIPAPPPHEDPFPAGEHGTPGAPHIQKMCVVLRKRGPAWLEYGDDWVEYKPNPGTHKISALSMTIDAETTNLDAFQGLVIGIHGVDTNRKSVPRDDSMDMDVEMSAPDSARPQHIPNPQAVASPSPPPNTLPPTESYSSSQPASTQPPRYRRECRVRYKRTVFPSRLQCTWHELAALGVHGRRVVWIEGNGPPQDEGRLDVEPHDENATLRLMLSALEGSGPKEVSIPPSVRAQLTHVSCVAFEDSTGAIALATLDGRVILLHTVLFLARQVARAVRS</sequence>
<dbReference type="AlphaFoldDB" id="L8WMH0"/>
<reference evidence="3 4" key="1">
    <citation type="journal article" date="2013" name="Nat. Commun.">
        <title>The evolution and pathogenic mechanisms of the rice sheath blight pathogen.</title>
        <authorList>
            <person name="Zheng A."/>
            <person name="Lin R."/>
            <person name="Xu L."/>
            <person name="Qin P."/>
            <person name="Tang C."/>
            <person name="Ai P."/>
            <person name="Zhang D."/>
            <person name="Liu Y."/>
            <person name="Sun Z."/>
            <person name="Feng H."/>
            <person name="Wang Y."/>
            <person name="Chen Y."/>
            <person name="Liang X."/>
            <person name="Fu R."/>
            <person name="Li Q."/>
            <person name="Zhang J."/>
            <person name="Yu X."/>
            <person name="Xie Z."/>
            <person name="Ding L."/>
            <person name="Guan P."/>
            <person name="Tang J."/>
            <person name="Liang Y."/>
            <person name="Wang S."/>
            <person name="Deng Q."/>
            <person name="Li S."/>
            <person name="Zhu J."/>
            <person name="Wang L."/>
            <person name="Liu H."/>
            <person name="Li P."/>
        </authorList>
    </citation>
    <scope>NUCLEOTIDE SEQUENCE [LARGE SCALE GENOMIC DNA]</scope>
    <source>
        <strain evidence="4">AG-1 IA</strain>
    </source>
</reference>
<keyword evidence="4" id="KW-1185">Reference proteome</keyword>
<dbReference type="PROSITE" id="PS50181">
    <property type="entry name" value="FBOX"/>
    <property type="match status" value="1"/>
</dbReference>
<dbReference type="InterPro" id="IPR001810">
    <property type="entry name" value="F-box_dom"/>
</dbReference>
<evidence type="ECO:0000313" key="3">
    <source>
        <dbReference type="EMBL" id="ELU39331.1"/>
    </source>
</evidence>
<dbReference type="InterPro" id="IPR036047">
    <property type="entry name" value="F-box-like_dom_sf"/>
</dbReference>
<comment type="caution">
    <text evidence="3">The sequence shown here is derived from an EMBL/GenBank/DDBJ whole genome shotgun (WGS) entry which is preliminary data.</text>
</comment>
<evidence type="ECO:0000259" key="2">
    <source>
        <dbReference type="PROSITE" id="PS50181"/>
    </source>
</evidence>
<proteinExistence type="predicted"/>
<evidence type="ECO:0000256" key="1">
    <source>
        <dbReference type="SAM" id="MobiDB-lite"/>
    </source>
</evidence>
<feature type="region of interest" description="Disordered" evidence="1">
    <location>
        <begin position="487"/>
        <end position="551"/>
    </location>
</feature>
<dbReference type="Proteomes" id="UP000011668">
    <property type="component" value="Unassembled WGS sequence"/>
</dbReference>
<name>L8WMH0_THACA</name>
<gene>
    <name evidence="3" type="ORF">AG1IA_06636</name>
</gene>
<feature type="domain" description="F-box" evidence="2">
    <location>
        <begin position="18"/>
        <end position="64"/>
    </location>
</feature>
<evidence type="ECO:0000313" key="4">
    <source>
        <dbReference type="Proteomes" id="UP000011668"/>
    </source>
</evidence>